<dbReference type="NCBIfam" id="NF006270">
    <property type="entry name" value="PRK08419.1"/>
    <property type="match status" value="1"/>
</dbReference>
<evidence type="ECO:0000256" key="5">
    <source>
        <dbReference type="ARBA" id="ARBA00023136"/>
    </source>
</evidence>
<keyword evidence="3" id="KW-0997">Cell inner membrane</keyword>
<evidence type="ECO:0000313" key="7">
    <source>
        <dbReference type="EMBL" id="CAA6820039.1"/>
    </source>
</evidence>
<evidence type="ECO:0000256" key="4">
    <source>
        <dbReference type="ARBA" id="ARBA00022679"/>
    </source>
</evidence>
<dbReference type="CDD" id="cd07984">
    <property type="entry name" value="LPLAT_LABLAT-like"/>
    <property type="match status" value="1"/>
</dbReference>
<sequence length="300" mass="35231">MRDYFYLGLYKTFGLILTILPRKAIIKLMKGLAWFAYTLSKKHQHIIHQNLDLAFAKQLSNKEKKRIGIDAFSNLIDTTFGIIYRDKMDKNKVIENVTFKNEEFIKAYQKENKQFILVTGHYGNWELLSQSIAIKFDLTLVGVGRELDSKVMDDLLIKNRERFNVEMVYKKGAMKGCIRAINQKKIVGILTDQHLPLAQSINVDFFNHKATHTPLASILSRKFGIDLVPAYISTDDYEHYTVSIHPPIKSLRTDNQEKDLKQMTQAQAKILEEVIRNNPNQWFWQHKRWKDFYKELYKIL</sequence>
<reference evidence="7" key="1">
    <citation type="submission" date="2020-01" db="EMBL/GenBank/DDBJ databases">
        <authorList>
            <person name="Meier V. D."/>
            <person name="Meier V D."/>
        </authorList>
    </citation>
    <scope>NUCLEOTIDE SEQUENCE</scope>
    <source>
        <strain evidence="7">HLG_WM_MAG_02</strain>
    </source>
</reference>
<dbReference type="PANTHER" id="PTHR30606">
    <property type="entry name" value="LIPID A BIOSYNTHESIS LAUROYL ACYLTRANSFERASE"/>
    <property type="match status" value="1"/>
</dbReference>
<keyword evidence="4" id="KW-0808">Transferase</keyword>
<dbReference type="AlphaFoldDB" id="A0A6S6TZX9"/>
<dbReference type="PANTHER" id="PTHR30606:SF9">
    <property type="entry name" value="LIPID A BIOSYNTHESIS LAUROYLTRANSFERASE"/>
    <property type="match status" value="1"/>
</dbReference>
<evidence type="ECO:0000256" key="3">
    <source>
        <dbReference type="ARBA" id="ARBA00022519"/>
    </source>
</evidence>
<organism evidence="7">
    <name type="scientific">uncultured Sulfurovum sp</name>
    <dbReference type="NCBI Taxonomy" id="269237"/>
    <lineage>
        <taxon>Bacteria</taxon>
        <taxon>Pseudomonadati</taxon>
        <taxon>Campylobacterota</taxon>
        <taxon>Epsilonproteobacteria</taxon>
        <taxon>Campylobacterales</taxon>
        <taxon>Sulfurovaceae</taxon>
        <taxon>Sulfurovum</taxon>
        <taxon>environmental samples</taxon>
    </lineage>
</organism>
<dbReference type="GO" id="GO:0005886">
    <property type="term" value="C:plasma membrane"/>
    <property type="evidence" value="ECO:0007669"/>
    <property type="project" value="UniProtKB-SubCell"/>
</dbReference>
<keyword evidence="6" id="KW-0012">Acyltransferase</keyword>
<comment type="subcellular location">
    <subcellularLocation>
        <location evidence="1">Cell inner membrane</location>
    </subcellularLocation>
</comment>
<evidence type="ECO:0000256" key="2">
    <source>
        <dbReference type="ARBA" id="ARBA00022475"/>
    </source>
</evidence>
<dbReference type="EMBL" id="CACVAZ010000129">
    <property type="protein sequence ID" value="CAA6820039.1"/>
    <property type="molecule type" value="Genomic_DNA"/>
</dbReference>
<dbReference type="Pfam" id="PF03279">
    <property type="entry name" value="Lip_A_acyltrans"/>
    <property type="match status" value="1"/>
</dbReference>
<proteinExistence type="predicted"/>
<name>A0A6S6TZX9_9BACT</name>
<evidence type="ECO:0000256" key="6">
    <source>
        <dbReference type="ARBA" id="ARBA00023315"/>
    </source>
</evidence>
<keyword evidence="2" id="KW-1003">Cell membrane</keyword>
<accession>A0A6S6TZX9</accession>
<dbReference type="InterPro" id="IPR004960">
    <property type="entry name" value="LipA_acyltrans"/>
</dbReference>
<keyword evidence="5" id="KW-0472">Membrane</keyword>
<dbReference type="PIRSF" id="PIRSF026649">
    <property type="entry name" value="MsbB"/>
    <property type="match status" value="1"/>
</dbReference>
<evidence type="ECO:0000256" key="1">
    <source>
        <dbReference type="ARBA" id="ARBA00004533"/>
    </source>
</evidence>
<dbReference type="GO" id="GO:0016746">
    <property type="term" value="F:acyltransferase activity"/>
    <property type="evidence" value="ECO:0007669"/>
    <property type="project" value="UniProtKB-KW"/>
</dbReference>
<gene>
    <name evidence="7" type="ORF">HELGO_WM19111</name>
</gene>
<protein>
    <recommendedName>
        <fullName evidence="8">Lipid A biosynthesis lauroyl acyltransferase (EC)</fullName>
    </recommendedName>
</protein>
<dbReference type="GO" id="GO:0009247">
    <property type="term" value="P:glycolipid biosynthetic process"/>
    <property type="evidence" value="ECO:0007669"/>
    <property type="project" value="UniProtKB-ARBA"/>
</dbReference>
<evidence type="ECO:0008006" key="8">
    <source>
        <dbReference type="Google" id="ProtNLM"/>
    </source>
</evidence>